<reference evidence="3" key="1">
    <citation type="submission" date="2015-11" db="EMBL/GenBank/DDBJ databases">
        <title>Draft Genome Sequence of the Radioresistant Bacterium Deinococcus grandis, Isolated from Freshwater Fish in Japan.</title>
        <authorList>
            <person name="Satoh K."/>
            <person name="Onodera T."/>
            <person name="Omoso K."/>
            <person name="Takeda-Yano K."/>
            <person name="Katayama T."/>
            <person name="Oono Y."/>
            <person name="Narumi I."/>
        </authorList>
    </citation>
    <scope>NUCLEOTIDE SEQUENCE [LARGE SCALE GENOMIC DNA]</scope>
    <source>
        <strain evidence="3">ATCC 43672</strain>
    </source>
</reference>
<dbReference type="Proteomes" id="UP000056209">
    <property type="component" value="Unassembled WGS sequence"/>
</dbReference>
<feature type="compositionally biased region" description="Basic and acidic residues" evidence="1">
    <location>
        <begin position="296"/>
        <end position="313"/>
    </location>
</feature>
<evidence type="ECO:0000313" key="3">
    <source>
        <dbReference type="Proteomes" id="UP000056209"/>
    </source>
</evidence>
<keyword evidence="3" id="KW-1185">Reference proteome</keyword>
<feature type="region of interest" description="Disordered" evidence="1">
    <location>
        <begin position="296"/>
        <end position="318"/>
    </location>
</feature>
<dbReference type="AlphaFoldDB" id="A0A100HNK3"/>
<organism evidence="2 3">
    <name type="scientific">Deinococcus grandis</name>
    <dbReference type="NCBI Taxonomy" id="57498"/>
    <lineage>
        <taxon>Bacteria</taxon>
        <taxon>Thermotogati</taxon>
        <taxon>Deinococcota</taxon>
        <taxon>Deinococci</taxon>
        <taxon>Deinococcales</taxon>
        <taxon>Deinococcaceae</taxon>
        <taxon>Deinococcus</taxon>
    </lineage>
</organism>
<dbReference type="EMBL" id="BCMS01000007">
    <property type="protein sequence ID" value="GAQ24010.1"/>
    <property type="molecule type" value="Genomic_DNA"/>
</dbReference>
<gene>
    <name evidence="2" type="ORF">DEIGR_500003</name>
</gene>
<evidence type="ECO:0000256" key="1">
    <source>
        <dbReference type="SAM" id="MobiDB-lite"/>
    </source>
</evidence>
<comment type="caution">
    <text evidence="2">The sequence shown here is derived from an EMBL/GenBank/DDBJ whole genome shotgun (WGS) entry which is preliminary data.</text>
</comment>
<name>A0A100HNK3_9DEIO</name>
<evidence type="ECO:0000313" key="2">
    <source>
        <dbReference type="EMBL" id="GAQ24010.1"/>
    </source>
</evidence>
<proteinExistence type="predicted"/>
<protein>
    <submittedName>
        <fullName evidence="2">Uncharacterized protein</fullName>
    </submittedName>
</protein>
<accession>A0A100HNK3</accession>
<sequence>MYANSTTEAVPHGKKPHTYAELLELERRNPYDPGTYASDRWAHFVAAQECGLKKALTRVEDYGTGQTSADSSPTNGQKPKCKRGAAAGELVRELRVLERRYGMLLFITINHPTGLDARCITDGRGTEWGKAVSKRLGTHGWARIEYGGRSIRLHFHAFVPLVLLDHEALAQMEAEGLDIHIMAADLSRHPMYMTKSPYGWTAITDYHRHVTLTECYQATLAYLDGLEDYRARTGKTQPPDGKWWFDGRPSSRGLAPVLPDDKYLTPSWLDRNPTPDEYTDDDAVYLAWLEEQVEHDQRECHPTAGRVRGDEPPRSNPVWTRMMTTRLMPQQRREPVRGGVRGGASLSRALRGPEAGHQEGTGVPQSDPLLPVSLKAQEGGAERLQRPAPLDLTAPRLPQHRAVEPAGVCVPERPAQGRRQPSNSFRPLGRVDVDQITQPVHDVPHVLDDTDTLRVCDFPFINNGVQGISRANGPRF</sequence>
<dbReference type="RefSeq" id="WP_153013996.1">
    <property type="nucleotide sequence ID" value="NZ_BCMS01000007.1"/>
</dbReference>